<dbReference type="EMBL" id="BAAAZH010000023">
    <property type="protein sequence ID" value="GAA4123252.1"/>
    <property type="molecule type" value="Genomic_DNA"/>
</dbReference>
<evidence type="ECO:0008006" key="3">
    <source>
        <dbReference type="Google" id="ProtNLM"/>
    </source>
</evidence>
<gene>
    <name evidence="1" type="ORF">GCM10022215_29720</name>
</gene>
<evidence type="ECO:0000313" key="2">
    <source>
        <dbReference type="Proteomes" id="UP001501495"/>
    </source>
</evidence>
<proteinExistence type="predicted"/>
<comment type="caution">
    <text evidence="1">The sequence shown here is derived from an EMBL/GenBank/DDBJ whole genome shotgun (WGS) entry which is preliminary data.</text>
</comment>
<dbReference type="Proteomes" id="UP001501495">
    <property type="component" value="Unassembled WGS sequence"/>
</dbReference>
<reference evidence="2" key="1">
    <citation type="journal article" date="2019" name="Int. J. Syst. Evol. Microbiol.">
        <title>The Global Catalogue of Microorganisms (GCM) 10K type strain sequencing project: providing services to taxonomists for standard genome sequencing and annotation.</title>
        <authorList>
            <consortium name="The Broad Institute Genomics Platform"/>
            <consortium name="The Broad Institute Genome Sequencing Center for Infectious Disease"/>
            <person name="Wu L."/>
            <person name="Ma J."/>
        </authorList>
    </citation>
    <scope>NUCLEOTIDE SEQUENCE [LARGE SCALE GENOMIC DNA]</scope>
    <source>
        <strain evidence="2">JCM 16703</strain>
    </source>
</reference>
<accession>A0ABP7XPR7</accession>
<name>A0ABP7XPR7_9ACTN</name>
<organism evidence="1 2">
    <name type="scientific">Nocardioides fonticola</name>
    <dbReference type="NCBI Taxonomy" id="450363"/>
    <lineage>
        <taxon>Bacteria</taxon>
        <taxon>Bacillati</taxon>
        <taxon>Actinomycetota</taxon>
        <taxon>Actinomycetes</taxon>
        <taxon>Propionibacteriales</taxon>
        <taxon>Nocardioidaceae</taxon>
        <taxon>Nocardioides</taxon>
    </lineage>
</organism>
<dbReference type="RefSeq" id="WP_344734240.1">
    <property type="nucleotide sequence ID" value="NZ_BAAAZH010000023.1"/>
</dbReference>
<sequence>MSDSPTPNTPPTVSRRMAGPIRIFQGDDVSQLAELNLAVELAQQEHGGGRPRLGGEHPDVTAARQAYEDFAREAIARTVLIRVGAMKPTEWFDLLAEHPPREITRDDGLVYIHPSDQEFGANITTLRKPLLEACIVEPKLHPDHLAEFLESLAPGDYMKVVYAAFEINRAEGSDPKDVLPSSVSALSDET</sequence>
<protein>
    <recommendedName>
        <fullName evidence="3">Tail assembly chaperone</fullName>
    </recommendedName>
</protein>
<evidence type="ECO:0000313" key="1">
    <source>
        <dbReference type="EMBL" id="GAA4123252.1"/>
    </source>
</evidence>
<keyword evidence="2" id="KW-1185">Reference proteome</keyword>